<evidence type="ECO:0000313" key="3">
    <source>
        <dbReference type="Proteomes" id="UP001381693"/>
    </source>
</evidence>
<evidence type="ECO:0000256" key="1">
    <source>
        <dbReference type="SAM" id="MobiDB-lite"/>
    </source>
</evidence>
<dbReference type="AlphaFoldDB" id="A0AAN8X0I7"/>
<comment type="caution">
    <text evidence="2">The sequence shown here is derived from an EMBL/GenBank/DDBJ whole genome shotgun (WGS) entry which is preliminary data.</text>
</comment>
<organism evidence="2 3">
    <name type="scientific">Halocaridina rubra</name>
    <name type="common">Hawaiian red shrimp</name>
    <dbReference type="NCBI Taxonomy" id="373956"/>
    <lineage>
        <taxon>Eukaryota</taxon>
        <taxon>Metazoa</taxon>
        <taxon>Ecdysozoa</taxon>
        <taxon>Arthropoda</taxon>
        <taxon>Crustacea</taxon>
        <taxon>Multicrustacea</taxon>
        <taxon>Malacostraca</taxon>
        <taxon>Eumalacostraca</taxon>
        <taxon>Eucarida</taxon>
        <taxon>Decapoda</taxon>
        <taxon>Pleocyemata</taxon>
        <taxon>Caridea</taxon>
        <taxon>Atyoidea</taxon>
        <taxon>Atyidae</taxon>
        <taxon>Halocaridina</taxon>
    </lineage>
</organism>
<proteinExistence type="predicted"/>
<sequence>MNYYASFLSYRGYLSPRTNYVQSFCPNAEAVGDIAGDGKVEEMEEEDEMEKEEEMEKDEEMEEEEEMEE</sequence>
<gene>
    <name evidence="2" type="ORF">SK128_027308</name>
</gene>
<dbReference type="Proteomes" id="UP001381693">
    <property type="component" value="Unassembled WGS sequence"/>
</dbReference>
<accession>A0AAN8X0I7</accession>
<reference evidence="2 3" key="1">
    <citation type="submission" date="2023-11" db="EMBL/GenBank/DDBJ databases">
        <title>Halocaridina rubra genome assembly.</title>
        <authorList>
            <person name="Smith C."/>
        </authorList>
    </citation>
    <scope>NUCLEOTIDE SEQUENCE [LARGE SCALE GENOMIC DNA]</scope>
    <source>
        <strain evidence="2">EP-1</strain>
        <tissue evidence="2">Whole</tissue>
    </source>
</reference>
<feature type="compositionally biased region" description="Acidic residues" evidence="1">
    <location>
        <begin position="42"/>
        <end position="69"/>
    </location>
</feature>
<protein>
    <submittedName>
        <fullName evidence="2">Uncharacterized protein</fullName>
    </submittedName>
</protein>
<evidence type="ECO:0000313" key="2">
    <source>
        <dbReference type="EMBL" id="KAK7069785.1"/>
    </source>
</evidence>
<name>A0AAN8X0I7_HALRR</name>
<keyword evidence="3" id="KW-1185">Reference proteome</keyword>
<dbReference type="EMBL" id="JAXCGZ010015841">
    <property type="protein sequence ID" value="KAK7069785.1"/>
    <property type="molecule type" value="Genomic_DNA"/>
</dbReference>
<feature type="region of interest" description="Disordered" evidence="1">
    <location>
        <begin position="35"/>
        <end position="69"/>
    </location>
</feature>